<proteinExistence type="predicted"/>
<dbReference type="PIRSF" id="PIRSF038896">
    <property type="entry name" value="NAPE-PLD"/>
    <property type="match status" value="1"/>
</dbReference>
<sequence length="366" mass="41318">MTAIYIIAACIACFTGGYYFFKQPKFGVSPKALATQKSKNSPNYTNGAFQNLSPTPSLAEGHSFAGVLWKFFFGKGRRNKPLSALPSEKTNLKTLNPDENVVVWFGHSSYFIQADGKTFLADPVFSGNASPLSFTTKAYKGSDVYTTDDMPDIDYLYISHDHWDHMDYETLLKLKPKVKRVITGLGTGAHLRRWGYSPETINEYDWYEPVTMAQGFSGYITPGRHFSGRGFTRNSTLWTSFVLKTPSFSLFLGGDSGYDSHFKEIGKKYGPFDLALLECGQYNEAWRYIHMLPEQVVQAAEDLNTKKLMPVHWAKFSLALHNWDEPIIRVTAAAARQNMPILTPMIGQKVQLGTSQQFEAWWNRAD</sequence>
<feature type="domain" description="Metallo-beta-lactamase" evidence="1">
    <location>
        <begin position="119"/>
        <end position="313"/>
    </location>
</feature>
<dbReference type="Gene3D" id="3.60.15.10">
    <property type="entry name" value="Ribonuclease Z/Hydroxyacylglutathione hydrolase-like"/>
    <property type="match status" value="1"/>
</dbReference>
<reference evidence="2 3" key="1">
    <citation type="submission" date="2024-06" db="EMBL/GenBank/DDBJ databases">
        <authorList>
            <person name="Kaempfer P."/>
            <person name="Viver T."/>
        </authorList>
    </citation>
    <scope>NUCLEOTIDE SEQUENCE [LARGE SCALE GENOMIC DNA]</scope>
    <source>
        <strain evidence="2 3">ST-119</strain>
    </source>
</reference>
<evidence type="ECO:0000313" key="2">
    <source>
        <dbReference type="EMBL" id="MFL9844144.1"/>
    </source>
</evidence>
<dbReference type="RefSeq" id="WP_408084397.1">
    <property type="nucleotide sequence ID" value="NZ_JBELPZ010000005.1"/>
</dbReference>
<dbReference type="Proteomes" id="UP001629156">
    <property type="component" value="Unassembled WGS sequence"/>
</dbReference>
<name>A0ABW8YVP0_9FLAO</name>
<dbReference type="EMBL" id="JBELPZ010000005">
    <property type="protein sequence ID" value="MFL9844144.1"/>
    <property type="molecule type" value="Genomic_DNA"/>
</dbReference>
<comment type="caution">
    <text evidence="2">The sequence shown here is derived from an EMBL/GenBank/DDBJ whole genome shotgun (WGS) entry which is preliminary data.</text>
</comment>
<evidence type="ECO:0000313" key="3">
    <source>
        <dbReference type="Proteomes" id="UP001629156"/>
    </source>
</evidence>
<dbReference type="SUPFAM" id="SSF56281">
    <property type="entry name" value="Metallo-hydrolase/oxidoreductase"/>
    <property type="match status" value="1"/>
</dbReference>
<protein>
    <submittedName>
        <fullName evidence="2">MBL fold metallo-hydrolase</fullName>
    </submittedName>
</protein>
<dbReference type="PANTHER" id="PTHR15032">
    <property type="entry name" value="N-ACYL-PHOSPHATIDYLETHANOLAMINE-HYDROLYZING PHOSPHOLIPASE D"/>
    <property type="match status" value="1"/>
</dbReference>
<keyword evidence="3" id="KW-1185">Reference proteome</keyword>
<organism evidence="2 3">
    <name type="scientific">Flavobacterium rhizosphaerae</name>
    <dbReference type="NCBI Taxonomy" id="3163298"/>
    <lineage>
        <taxon>Bacteria</taxon>
        <taxon>Pseudomonadati</taxon>
        <taxon>Bacteroidota</taxon>
        <taxon>Flavobacteriia</taxon>
        <taxon>Flavobacteriales</taxon>
        <taxon>Flavobacteriaceae</taxon>
        <taxon>Flavobacterium</taxon>
    </lineage>
</organism>
<dbReference type="InterPro" id="IPR024884">
    <property type="entry name" value="NAPE-PLD"/>
</dbReference>
<evidence type="ECO:0000259" key="1">
    <source>
        <dbReference type="Pfam" id="PF12706"/>
    </source>
</evidence>
<dbReference type="InterPro" id="IPR036866">
    <property type="entry name" value="RibonucZ/Hydroxyglut_hydro"/>
</dbReference>
<gene>
    <name evidence="2" type="ORF">ABS766_06900</name>
</gene>
<dbReference type="PANTHER" id="PTHR15032:SF4">
    <property type="entry name" value="N-ACYL-PHOSPHATIDYLETHANOLAMINE-HYDROLYZING PHOSPHOLIPASE D"/>
    <property type="match status" value="1"/>
</dbReference>
<accession>A0ABW8YVP0</accession>
<dbReference type="Pfam" id="PF12706">
    <property type="entry name" value="Lactamase_B_2"/>
    <property type="match status" value="1"/>
</dbReference>
<dbReference type="InterPro" id="IPR001279">
    <property type="entry name" value="Metallo-B-lactamas"/>
</dbReference>